<dbReference type="EMBL" id="BAABHJ010000008">
    <property type="protein sequence ID" value="GAA4608553.1"/>
    <property type="molecule type" value="Genomic_DNA"/>
</dbReference>
<proteinExistence type="predicted"/>
<protein>
    <submittedName>
        <fullName evidence="1">Uncharacterized protein</fullName>
    </submittedName>
</protein>
<dbReference type="RefSeq" id="WP_345354485.1">
    <property type="nucleotide sequence ID" value="NZ_BAABHJ010000008.1"/>
</dbReference>
<sequence>MIDTTLTIEHIKARFSEWIIAFDPSMRCYWLLHWRYLELGWCRVDSMLRIEAVILDIRRRYAPYVRSWETAQGVALVFTASRAQ</sequence>
<evidence type="ECO:0000313" key="1">
    <source>
        <dbReference type="EMBL" id="GAA4608553.1"/>
    </source>
</evidence>
<gene>
    <name evidence="1" type="ORF">GCM10023195_33620</name>
</gene>
<name>A0ABP8TJQ9_9ACTN</name>
<evidence type="ECO:0000313" key="2">
    <source>
        <dbReference type="Proteomes" id="UP001500212"/>
    </source>
</evidence>
<accession>A0ABP8TJQ9</accession>
<organism evidence="1 2">
    <name type="scientific">Actinoallomurus liliacearum</name>
    <dbReference type="NCBI Taxonomy" id="1080073"/>
    <lineage>
        <taxon>Bacteria</taxon>
        <taxon>Bacillati</taxon>
        <taxon>Actinomycetota</taxon>
        <taxon>Actinomycetes</taxon>
        <taxon>Streptosporangiales</taxon>
        <taxon>Thermomonosporaceae</taxon>
        <taxon>Actinoallomurus</taxon>
    </lineage>
</organism>
<reference evidence="2" key="1">
    <citation type="journal article" date="2019" name="Int. J. Syst. Evol. Microbiol.">
        <title>The Global Catalogue of Microorganisms (GCM) 10K type strain sequencing project: providing services to taxonomists for standard genome sequencing and annotation.</title>
        <authorList>
            <consortium name="The Broad Institute Genomics Platform"/>
            <consortium name="The Broad Institute Genome Sequencing Center for Infectious Disease"/>
            <person name="Wu L."/>
            <person name="Ma J."/>
        </authorList>
    </citation>
    <scope>NUCLEOTIDE SEQUENCE [LARGE SCALE GENOMIC DNA]</scope>
    <source>
        <strain evidence="2">JCM 17938</strain>
    </source>
</reference>
<keyword evidence="2" id="KW-1185">Reference proteome</keyword>
<dbReference type="Proteomes" id="UP001500212">
    <property type="component" value="Unassembled WGS sequence"/>
</dbReference>
<comment type="caution">
    <text evidence="1">The sequence shown here is derived from an EMBL/GenBank/DDBJ whole genome shotgun (WGS) entry which is preliminary data.</text>
</comment>